<sequence length="835" mass="89619">MADEANLIDPSGIPQFLGDLPTLGVDVMLLYANAGQFRASGADLHTAFQGLSAFYRAPEAHDLFSSTQPVKAKADAFADDLEKVAGALDEYGVEVRPLVEKLATLKADARTFVDSVVGDDDWRKDKDKVDTNNDLWHDVNHTVAAFQAAERACHNKITALVGGTTLTVDDGSHGENMYGYRAEDLDHAGETPWGSAVEQEYEGWDWFTHTSGQVWDGFWTDGVMGTVHGVGTLFGADGSDAAGEAWTGLAKLGTASFLTSATLGTWWLVPDDKLPSWLRDSRTTYKQTVKGFVAWDTWESNPARAAGTVSFNVLGLLGTEGAGAAATGAGRTGAAARAVSVVGKVGRAVDPFTYVGKAGKFAYVKVGDAFSTLKRLDSGATLDLLERGDALWSPKVPDNAIPYVDDATGRVVYLTDKGHLLNADGTLHQHASQAKAEPSAAARAGDDSTSRAPVTGSREPELVGAYAGTNSVADVGRTGERAAGNGVGHGSGDGPGTGRGTPTGSGPGHGGPHDRVTRPAGTDEHRADRADGDGSRDEGQRKLTPAERKAIQDEHVRKANEDPEWRKKHYDTLGRRRPHIGLVDGVELPQLAKDAQGRFVAKHDLPSGPSETRFGAKPLPRSTAPDDVLPRLDRRTADRRAYMDLMNAQKAFDETPSASNREALAAAQKAYGKQLGDVPPNSKISEKLGEDASRLHAIRREFPDAQEIDLPKTPTGAHMFDGAYRLEDEKILIVEDKAPGNDLQWRQGRADPEDPARPHVGDDGGAAGMRVKQGTHLYLRTILGEMTKRGGRDAELAREFRQALKDRKLQYVLVKVQEPDGTLYAGVVIEHMKIN</sequence>
<proteinExistence type="predicted"/>
<dbReference type="EMBL" id="CP045096">
    <property type="protein sequence ID" value="QFQ96829.1"/>
    <property type="molecule type" value="Genomic_DNA"/>
</dbReference>
<dbReference type="AlphaFoldDB" id="A0A5P8K2J3"/>
<feature type="compositionally biased region" description="Basic and acidic residues" evidence="1">
    <location>
        <begin position="748"/>
        <end position="762"/>
    </location>
</feature>
<dbReference type="CDD" id="cd20739">
    <property type="entry name" value="PoNe_DUF637"/>
    <property type="match status" value="1"/>
</dbReference>
<dbReference type="InterPro" id="IPR049762">
    <property type="entry name" value="PoNe_dom"/>
</dbReference>
<evidence type="ECO:0000256" key="1">
    <source>
        <dbReference type="SAM" id="MobiDB-lite"/>
    </source>
</evidence>
<dbReference type="Proteomes" id="UP000327294">
    <property type="component" value="Chromosome"/>
</dbReference>
<evidence type="ECO:0008006" key="4">
    <source>
        <dbReference type="Google" id="ProtNLM"/>
    </source>
</evidence>
<reference evidence="2 3" key="1">
    <citation type="submission" date="2019-10" db="EMBL/GenBank/DDBJ databases">
        <title>Streptomyces sp. strain GY16 isolated from leaves of Broussonetia papyrifera.</title>
        <authorList>
            <person name="Mo P."/>
        </authorList>
    </citation>
    <scope>NUCLEOTIDE SEQUENCE [LARGE SCALE GENOMIC DNA]</scope>
    <source>
        <strain evidence="2 3">GY16</strain>
    </source>
</reference>
<name>A0A5P8K2J3_9ACTN</name>
<organism evidence="2 3">
    <name type="scientific">Streptomyces phaeolivaceus</name>
    <dbReference type="NCBI Taxonomy" id="2653200"/>
    <lineage>
        <taxon>Bacteria</taxon>
        <taxon>Bacillati</taxon>
        <taxon>Actinomycetota</taxon>
        <taxon>Actinomycetes</taxon>
        <taxon>Kitasatosporales</taxon>
        <taxon>Streptomycetaceae</taxon>
        <taxon>Streptomyces</taxon>
    </lineage>
</organism>
<evidence type="ECO:0000313" key="3">
    <source>
        <dbReference type="Proteomes" id="UP000327294"/>
    </source>
</evidence>
<dbReference type="KEGG" id="sphv:F9278_12040"/>
<feature type="compositionally biased region" description="Low complexity" evidence="1">
    <location>
        <begin position="431"/>
        <end position="443"/>
    </location>
</feature>
<evidence type="ECO:0000313" key="2">
    <source>
        <dbReference type="EMBL" id="QFQ96829.1"/>
    </source>
</evidence>
<gene>
    <name evidence="2" type="ORF">F9278_12040</name>
</gene>
<feature type="region of interest" description="Disordered" evidence="1">
    <location>
        <begin position="742"/>
        <end position="768"/>
    </location>
</feature>
<feature type="region of interest" description="Disordered" evidence="1">
    <location>
        <begin position="603"/>
        <end position="628"/>
    </location>
</feature>
<feature type="region of interest" description="Disordered" evidence="1">
    <location>
        <begin position="428"/>
        <end position="570"/>
    </location>
</feature>
<dbReference type="RefSeq" id="WP_152168321.1">
    <property type="nucleotide sequence ID" value="NZ_CP045096.1"/>
</dbReference>
<keyword evidence="3" id="KW-1185">Reference proteome</keyword>
<accession>A0A5P8K2J3</accession>
<feature type="compositionally biased region" description="Gly residues" evidence="1">
    <location>
        <begin position="485"/>
        <end position="510"/>
    </location>
</feature>
<protein>
    <recommendedName>
        <fullName evidence="4">tRNA nuclease CdiA C-terminal domain-containing protein</fullName>
    </recommendedName>
</protein>
<feature type="compositionally biased region" description="Basic and acidic residues" evidence="1">
    <location>
        <begin position="511"/>
        <end position="570"/>
    </location>
</feature>